<keyword evidence="6" id="KW-0813">Transport</keyword>
<dbReference type="InterPro" id="IPR007274">
    <property type="entry name" value="Cop_transporter"/>
</dbReference>
<dbReference type="Pfam" id="PF04145">
    <property type="entry name" value="Ctr"/>
    <property type="match status" value="1"/>
</dbReference>
<organism evidence="7 8">
    <name type="scientific">Glarea lozoyensis (strain ATCC 20868 / MF5171)</name>
    <dbReference type="NCBI Taxonomy" id="1116229"/>
    <lineage>
        <taxon>Eukaryota</taxon>
        <taxon>Fungi</taxon>
        <taxon>Dikarya</taxon>
        <taxon>Ascomycota</taxon>
        <taxon>Pezizomycotina</taxon>
        <taxon>Leotiomycetes</taxon>
        <taxon>Helotiales</taxon>
        <taxon>Helotiaceae</taxon>
        <taxon>Glarea</taxon>
    </lineage>
</organism>
<dbReference type="AlphaFoldDB" id="S3DB71"/>
<keyword evidence="5 6" id="KW-0472">Membrane</keyword>
<dbReference type="PANTHER" id="PTHR12483:SF73">
    <property type="entry name" value="COPPER TRANSPORT PROTEIN CTR3"/>
    <property type="match status" value="1"/>
</dbReference>
<comment type="subcellular location">
    <subcellularLocation>
        <location evidence="1 6">Membrane</location>
        <topology evidence="1 6">Multi-pass membrane protein</topology>
    </subcellularLocation>
</comment>
<sequence>MDHSSMNTTMSDMGACKTSMLWNWYTIDACFLSASWHVTSNAIFAGSCIGTILLVISLEFLRRTAKEYDRYILRQFQRSLYLPAESDSKGCPPTKELLGGVGEIQFRPNILQQFVRATLHMLQFAVAYFIMLLAMTYNGYIIICIIIGAWIGGFAFTWESISLGKPGDKQEEATLCCG</sequence>
<evidence type="ECO:0000256" key="2">
    <source>
        <dbReference type="ARBA" id="ARBA00006921"/>
    </source>
</evidence>
<keyword evidence="6" id="KW-0406">Ion transport</keyword>
<dbReference type="PANTHER" id="PTHR12483">
    <property type="entry name" value="SOLUTE CARRIER FAMILY 31 COPPER TRANSPORTERS"/>
    <property type="match status" value="1"/>
</dbReference>
<feature type="transmembrane region" description="Helical" evidence="6">
    <location>
        <begin position="140"/>
        <end position="158"/>
    </location>
</feature>
<dbReference type="RefSeq" id="XP_008083320.1">
    <property type="nucleotide sequence ID" value="XM_008085129.1"/>
</dbReference>
<dbReference type="HOGENOM" id="CLU_079690_0_1_1"/>
<dbReference type="GO" id="GO:0016020">
    <property type="term" value="C:membrane"/>
    <property type="evidence" value="ECO:0007669"/>
    <property type="project" value="UniProtKB-SubCell"/>
</dbReference>
<keyword evidence="6" id="KW-0187">Copper transport</keyword>
<keyword evidence="4 6" id="KW-1133">Transmembrane helix</keyword>
<dbReference type="Proteomes" id="UP000016922">
    <property type="component" value="Unassembled WGS sequence"/>
</dbReference>
<evidence type="ECO:0000256" key="5">
    <source>
        <dbReference type="ARBA" id="ARBA00023136"/>
    </source>
</evidence>
<proteinExistence type="inferred from homology"/>
<evidence type="ECO:0000256" key="6">
    <source>
        <dbReference type="RuleBase" id="RU367022"/>
    </source>
</evidence>
<dbReference type="OrthoDB" id="161814at2759"/>
<dbReference type="GO" id="GO:0005375">
    <property type="term" value="F:copper ion transmembrane transporter activity"/>
    <property type="evidence" value="ECO:0007669"/>
    <property type="project" value="UniProtKB-UniRule"/>
</dbReference>
<keyword evidence="3 6" id="KW-0812">Transmembrane</keyword>
<dbReference type="OMA" id="ENATVCC"/>
<evidence type="ECO:0000313" key="7">
    <source>
        <dbReference type="EMBL" id="EPE29211.1"/>
    </source>
</evidence>
<evidence type="ECO:0000313" key="8">
    <source>
        <dbReference type="Proteomes" id="UP000016922"/>
    </source>
</evidence>
<keyword evidence="8" id="KW-1185">Reference proteome</keyword>
<accession>S3DB71</accession>
<comment type="similarity">
    <text evidence="2 6">Belongs to the copper transporter (Ctr) (TC 1.A.56) family. SLC31A subfamily.</text>
</comment>
<reference evidence="7 8" key="1">
    <citation type="journal article" date="2013" name="BMC Genomics">
        <title>Genomics-driven discovery of the pneumocandin biosynthetic gene cluster in the fungus Glarea lozoyensis.</title>
        <authorList>
            <person name="Chen L."/>
            <person name="Yue Q."/>
            <person name="Zhang X."/>
            <person name="Xiang M."/>
            <person name="Wang C."/>
            <person name="Li S."/>
            <person name="Che Y."/>
            <person name="Ortiz-Lopez F.J."/>
            <person name="Bills G.F."/>
            <person name="Liu X."/>
            <person name="An Z."/>
        </authorList>
    </citation>
    <scope>NUCLEOTIDE SEQUENCE [LARGE SCALE GENOMIC DNA]</scope>
    <source>
        <strain evidence="8">ATCC 20868 / MF5171</strain>
    </source>
</reference>
<evidence type="ECO:0000256" key="3">
    <source>
        <dbReference type="ARBA" id="ARBA00022692"/>
    </source>
</evidence>
<dbReference type="STRING" id="1116229.S3DB71"/>
<keyword evidence="6" id="KW-0186">Copper</keyword>
<name>S3DB71_GLAL2</name>
<gene>
    <name evidence="7" type="ORF">GLAREA_00371</name>
</gene>
<dbReference type="eggNOG" id="KOG3386">
    <property type="taxonomic scope" value="Eukaryota"/>
</dbReference>
<feature type="transmembrane region" description="Helical" evidence="6">
    <location>
        <begin position="42"/>
        <end position="61"/>
    </location>
</feature>
<protein>
    <recommendedName>
        <fullName evidence="6">Copper transport protein</fullName>
    </recommendedName>
</protein>
<dbReference type="GeneID" id="19459429"/>
<evidence type="ECO:0000256" key="1">
    <source>
        <dbReference type="ARBA" id="ARBA00004141"/>
    </source>
</evidence>
<dbReference type="KEGG" id="glz:GLAREA_00371"/>
<dbReference type="EMBL" id="KE145367">
    <property type="protein sequence ID" value="EPE29211.1"/>
    <property type="molecule type" value="Genomic_DNA"/>
</dbReference>
<evidence type="ECO:0000256" key="4">
    <source>
        <dbReference type="ARBA" id="ARBA00022989"/>
    </source>
</evidence>